<dbReference type="SUPFAM" id="SSF53254">
    <property type="entry name" value="Phosphoglycerate mutase-like"/>
    <property type="match status" value="1"/>
</dbReference>
<feature type="compositionally biased region" description="Low complexity" evidence="2">
    <location>
        <begin position="247"/>
        <end position="275"/>
    </location>
</feature>
<gene>
    <name evidence="3" type="ORF">Tdes44962_MAKER09772</name>
</gene>
<dbReference type="PANTHER" id="PTHR20963:SF18">
    <property type="entry name" value="ACID PHOSPHATASE PHO11-RELATED"/>
    <property type="match status" value="1"/>
</dbReference>
<dbReference type="AlphaFoldDB" id="A0A9W7SRI7"/>
<dbReference type="EMBL" id="RIBY02001895">
    <property type="protein sequence ID" value="KAH9827268.1"/>
    <property type="molecule type" value="Genomic_DNA"/>
</dbReference>
<evidence type="ECO:0000256" key="2">
    <source>
        <dbReference type="SAM" id="MobiDB-lite"/>
    </source>
</evidence>
<dbReference type="GO" id="GO:0009277">
    <property type="term" value="C:fungal-type cell wall"/>
    <property type="evidence" value="ECO:0007669"/>
    <property type="project" value="TreeGrafter"/>
</dbReference>
<feature type="region of interest" description="Disordered" evidence="2">
    <location>
        <begin position="237"/>
        <end position="361"/>
    </location>
</feature>
<evidence type="ECO:0000256" key="1">
    <source>
        <dbReference type="ARBA" id="ARBA00022801"/>
    </source>
</evidence>
<accession>A0A9W7SRI7</accession>
<sequence>MLEFYDHLVNVTLGGDLAFANEWAFFMSDPEQRLEKLVAVGPYAGTLEAFTTGVKLRTRYEHLVDQAVAANQTSFWASDSGRVVETAKNFVAGFFGIDWADRSTLHVVPETTDLAGDTLTPGKTCRRYRSKLDPYGRDYGARMLYQWRRHYLPPIIDRLKLQNPHVTWSESEVYSMQELCGFETLAAGRSPWCDVFTHEEWEHFAYARDLLHYYRSGPGNPFSTTLGLPWLNATANLLRPGPPPPARSSSPSSTTATSSPSSPPSTSSRSASPSRPITPPRTAPGAPPTSSRWAVASSWSAWPAPRPSAGTAASTATRTTCTATTRPRSTLCGSTSTTASSRSPGVTVAPGGVAPWRSLGR</sequence>
<dbReference type="CDD" id="cd07061">
    <property type="entry name" value="HP_HAP_like"/>
    <property type="match status" value="1"/>
</dbReference>
<evidence type="ECO:0000313" key="4">
    <source>
        <dbReference type="Proteomes" id="UP001138500"/>
    </source>
</evidence>
<dbReference type="InterPro" id="IPR029033">
    <property type="entry name" value="His_PPase_superfam"/>
</dbReference>
<feature type="compositionally biased region" description="Low complexity" evidence="2">
    <location>
        <begin position="288"/>
        <end position="330"/>
    </location>
</feature>
<dbReference type="GO" id="GO:0003993">
    <property type="term" value="F:acid phosphatase activity"/>
    <property type="evidence" value="ECO:0007669"/>
    <property type="project" value="TreeGrafter"/>
</dbReference>
<dbReference type="InterPro" id="IPR000560">
    <property type="entry name" value="His_Pase_clade-2"/>
</dbReference>
<feature type="compositionally biased region" description="Polar residues" evidence="2">
    <location>
        <begin position="331"/>
        <end position="344"/>
    </location>
</feature>
<evidence type="ECO:0000313" key="3">
    <source>
        <dbReference type="EMBL" id="KAH9827268.1"/>
    </source>
</evidence>
<dbReference type="Gene3D" id="3.40.50.1240">
    <property type="entry name" value="Phosphoglycerate mutase-like"/>
    <property type="match status" value="1"/>
</dbReference>
<name>A0A9W7SRI7_9PEZI</name>
<keyword evidence="1" id="KW-0378">Hydrolase</keyword>
<protein>
    <submittedName>
        <fullName evidence="3">Acid phosphatase PHO1-like</fullName>
    </submittedName>
</protein>
<dbReference type="PANTHER" id="PTHR20963">
    <property type="entry name" value="MULTIPLE INOSITOL POLYPHOSPHATE PHOSPHATASE-RELATED"/>
    <property type="match status" value="1"/>
</dbReference>
<proteinExistence type="predicted"/>
<reference evidence="3 4" key="2">
    <citation type="journal article" date="2021" name="Curr. Genet.">
        <title>Genetic response to nitrogen starvation in the aggressive Eucalyptus foliar pathogen Teratosphaeria destructans.</title>
        <authorList>
            <person name="Havenga M."/>
            <person name="Wingfield B.D."/>
            <person name="Wingfield M.J."/>
            <person name="Dreyer L.L."/>
            <person name="Roets F."/>
            <person name="Aylward J."/>
        </authorList>
    </citation>
    <scope>NUCLEOTIDE SEQUENCE [LARGE SCALE GENOMIC DNA]</scope>
    <source>
        <strain evidence="3">CMW44962</strain>
    </source>
</reference>
<organism evidence="3 4">
    <name type="scientific">Teratosphaeria destructans</name>
    <dbReference type="NCBI Taxonomy" id="418781"/>
    <lineage>
        <taxon>Eukaryota</taxon>
        <taxon>Fungi</taxon>
        <taxon>Dikarya</taxon>
        <taxon>Ascomycota</taxon>
        <taxon>Pezizomycotina</taxon>
        <taxon>Dothideomycetes</taxon>
        <taxon>Dothideomycetidae</taxon>
        <taxon>Mycosphaerellales</taxon>
        <taxon>Teratosphaeriaceae</taxon>
        <taxon>Teratosphaeria</taxon>
    </lineage>
</organism>
<reference evidence="3 4" key="1">
    <citation type="journal article" date="2018" name="IMA Fungus">
        <title>IMA Genome-F 10: Nine draft genome sequences of Claviceps purpurea s.lat., including C. arundinis, C. humidiphila, and C. cf. spartinae, pseudomolecules for the pitch canker pathogen Fusarium circinatum, draft genome of Davidsoniella eucalypti, Grosmannia galeiformis, Quambalaria eucalypti, and Teratosphaeria destructans.</title>
        <authorList>
            <person name="Wingfield B.D."/>
            <person name="Liu M."/>
            <person name="Nguyen H.D."/>
            <person name="Lane F.A."/>
            <person name="Morgan S.W."/>
            <person name="De Vos L."/>
            <person name="Wilken P.M."/>
            <person name="Duong T.A."/>
            <person name="Aylward J."/>
            <person name="Coetzee M.P."/>
            <person name="Dadej K."/>
            <person name="De Beer Z.W."/>
            <person name="Findlay W."/>
            <person name="Havenga M."/>
            <person name="Kolarik M."/>
            <person name="Menzies J.G."/>
            <person name="Naidoo K."/>
            <person name="Pochopski O."/>
            <person name="Shoukouhi P."/>
            <person name="Santana Q.C."/>
            <person name="Seifert K.A."/>
            <person name="Soal N."/>
            <person name="Steenkamp E.T."/>
            <person name="Tatham C.T."/>
            <person name="van der Nest M.A."/>
            <person name="Wingfield M.J."/>
        </authorList>
    </citation>
    <scope>NUCLEOTIDE SEQUENCE [LARGE SCALE GENOMIC DNA]</scope>
    <source>
        <strain evidence="3">CMW44962</strain>
    </source>
</reference>
<feature type="compositionally biased region" description="Pro residues" evidence="2">
    <location>
        <begin position="276"/>
        <end position="287"/>
    </location>
</feature>
<dbReference type="Pfam" id="PF00328">
    <property type="entry name" value="His_Phos_2"/>
    <property type="match status" value="1"/>
</dbReference>
<keyword evidence="4" id="KW-1185">Reference proteome</keyword>
<comment type="caution">
    <text evidence="3">The sequence shown here is derived from an EMBL/GenBank/DDBJ whole genome shotgun (WGS) entry which is preliminary data.</text>
</comment>
<dbReference type="Proteomes" id="UP001138500">
    <property type="component" value="Unassembled WGS sequence"/>
</dbReference>
<dbReference type="OrthoDB" id="6509975at2759"/>